<feature type="transmembrane region" description="Helical" evidence="7">
    <location>
        <begin position="6"/>
        <end position="29"/>
    </location>
</feature>
<dbReference type="Pfam" id="PF06749">
    <property type="entry name" value="DUF1218"/>
    <property type="match status" value="1"/>
</dbReference>
<evidence type="ECO:0000313" key="9">
    <source>
        <dbReference type="RefSeq" id="XP_015886104.3"/>
    </source>
</evidence>
<dbReference type="GeneID" id="107421386"/>
<organism evidence="8 9">
    <name type="scientific">Ziziphus jujuba</name>
    <name type="common">Chinese jujube</name>
    <name type="synonym">Ziziphus sativa</name>
    <dbReference type="NCBI Taxonomy" id="326968"/>
    <lineage>
        <taxon>Eukaryota</taxon>
        <taxon>Viridiplantae</taxon>
        <taxon>Streptophyta</taxon>
        <taxon>Embryophyta</taxon>
        <taxon>Tracheophyta</taxon>
        <taxon>Spermatophyta</taxon>
        <taxon>Magnoliopsida</taxon>
        <taxon>eudicotyledons</taxon>
        <taxon>Gunneridae</taxon>
        <taxon>Pentapetalae</taxon>
        <taxon>rosids</taxon>
        <taxon>fabids</taxon>
        <taxon>Rosales</taxon>
        <taxon>Rhamnaceae</taxon>
        <taxon>Paliureae</taxon>
        <taxon>Ziziphus</taxon>
    </lineage>
</organism>
<protein>
    <submittedName>
        <fullName evidence="9">Protein VASCULATURE COMPLEXITY AND CONNECTIVITY</fullName>
    </submittedName>
</protein>
<dbReference type="InterPro" id="IPR009606">
    <property type="entry name" value="DEAL/Modifying_wall_lignin1/2"/>
</dbReference>
<evidence type="ECO:0000256" key="1">
    <source>
        <dbReference type="ARBA" id="ARBA00004127"/>
    </source>
</evidence>
<reference evidence="8" key="1">
    <citation type="submission" date="2025-05" db="UniProtKB">
        <authorList>
            <consortium name="RefSeq"/>
        </authorList>
    </citation>
    <scope>NUCLEOTIDE SEQUENCE [LARGE SCALE GENOMIC DNA]</scope>
</reference>
<dbReference type="KEGG" id="zju:107421386"/>
<feature type="transmembrane region" description="Helical" evidence="7">
    <location>
        <begin position="132"/>
        <end position="152"/>
    </location>
</feature>
<keyword evidence="5 7" id="KW-0472">Membrane</keyword>
<sequence>MEKINVALVCLLIMGIDIGAGLLGILAQIEEKKVHSTGWIPECRHLDHRALMLGFGAAALLAFSHVISHLSDGYICTCSKKGHKNETSSNKQLTMVFLFLSWISFGFGFSLLLVGTLANLKLRRQCIFADHHFLSEGVSFCFLHGFLAAIYYKLAADATIQEQGISPTTSV</sequence>
<evidence type="ECO:0000313" key="8">
    <source>
        <dbReference type="Proteomes" id="UP001652623"/>
    </source>
</evidence>
<dbReference type="AlphaFoldDB" id="A0A6P4AJX8"/>
<dbReference type="InParanoid" id="A0A6P4AJX8"/>
<dbReference type="PANTHER" id="PTHR31769">
    <property type="entry name" value="OS07G0462200 PROTEIN-RELATED"/>
    <property type="match status" value="1"/>
</dbReference>
<dbReference type="GO" id="GO:0012505">
    <property type="term" value="C:endomembrane system"/>
    <property type="evidence" value="ECO:0007669"/>
    <property type="project" value="UniProtKB-SubCell"/>
</dbReference>
<proteinExistence type="inferred from homology"/>
<feature type="transmembrane region" description="Helical" evidence="7">
    <location>
        <begin position="95"/>
        <end position="120"/>
    </location>
</feature>
<evidence type="ECO:0000256" key="3">
    <source>
        <dbReference type="ARBA" id="ARBA00022729"/>
    </source>
</evidence>
<evidence type="ECO:0000256" key="5">
    <source>
        <dbReference type="ARBA" id="ARBA00023136"/>
    </source>
</evidence>
<accession>A0A6P4AJX8</accession>
<keyword evidence="2 7" id="KW-0812">Transmembrane</keyword>
<dbReference type="InterPro" id="IPR052222">
    <property type="entry name" value="DESIGUAL"/>
</dbReference>
<keyword evidence="3" id="KW-0732">Signal</keyword>
<gene>
    <name evidence="9" type="primary">LOC107421386</name>
</gene>
<comment type="subcellular location">
    <subcellularLocation>
        <location evidence="1">Endomembrane system</location>
        <topology evidence="1">Multi-pass membrane protein</topology>
    </subcellularLocation>
</comment>
<evidence type="ECO:0000256" key="2">
    <source>
        <dbReference type="ARBA" id="ARBA00022692"/>
    </source>
</evidence>
<comment type="similarity">
    <text evidence="6">Belongs to the DESIGUAL family.</text>
</comment>
<name>A0A6P4AJX8_ZIZJJ</name>
<evidence type="ECO:0000256" key="4">
    <source>
        <dbReference type="ARBA" id="ARBA00022989"/>
    </source>
</evidence>
<evidence type="ECO:0000256" key="6">
    <source>
        <dbReference type="ARBA" id="ARBA00029467"/>
    </source>
</evidence>
<evidence type="ECO:0000256" key="7">
    <source>
        <dbReference type="SAM" id="Phobius"/>
    </source>
</evidence>
<keyword evidence="8" id="KW-1185">Reference proteome</keyword>
<keyword evidence="4 7" id="KW-1133">Transmembrane helix</keyword>
<dbReference type="Proteomes" id="UP001652623">
    <property type="component" value="Chromosome 1"/>
</dbReference>
<dbReference type="RefSeq" id="XP_015886104.3">
    <property type="nucleotide sequence ID" value="XM_016030618.4"/>
</dbReference>
<reference evidence="9" key="2">
    <citation type="submission" date="2025-08" db="UniProtKB">
        <authorList>
            <consortium name="RefSeq"/>
        </authorList>
    </citation>
    <scope>IDENTIFICATION</scope>
    <source>
        <tissue evidence="9">Seedling</tissue>
    </source>
</reference>
<feature type="transmembrane region" description="Helical" evidence="7">
    <location>
        <begin position="50"/>
        <end position="67"/>
    </location>
</feature>